<evidence type="ECO:0000313" key="1">
    <source>
        <dbReference type="EMBL" id="RDY06647.1"/>
    </source>
</evidence>
<comment type="caution">
    <text evidence="1">The sequence shown here is derived from an EMBL/GenBank/DDBJ whole genome shotgun (WGS) entry which is preliminary data.</text>
</comment>
<name>A0A371HV53_MUCPR</name>
<accession>A0A371HV53</accession>
<dbReference type="EMBL" id="QJKJ01001645">
    <property type="protein sequence ID" value="RDY06647.1"/>
    <property type="molecule type" value="Genomic_DNA"/>
</dbReference>
<organism evidence="1 2">
    <name type="scientific">Mucuna pruriens</name>
    <name type="common">Velvet bean</name>
    <name type="synonym">Dolichos pruriens</name>
    <dbReference type="NCBI Taxonomy" id="157652"/>
    <lineage>
        <taxon>Eukaryota</taxon>
        <taxon>Viridiplantae</taxon>
        <taxon>Streptophyta</taxon>
        <taxon>Embryophyta</taxon>
        <taxon>Tracheophyta</taxon>
        <taxon>Spermatophyta</taxon>
        <taxon>Magnoliopsida</taxon>
        <taxon>eudicotyledons</taxon>
        <taxon>Gunneridae</taxon>
        <taxon>Pentapetalae</taxon>
        <taxon>rosids</taxon>
        <taxon>fabids</taxon>
        <taxon>Fabales</taxon>
        <taxon>Fabaceae</taxon>
        <taxon>Papilionoideae</taxon>
        <taxon>50 kb inversion clade</taxon>
        <taxon>NPAAA clade</taxon>
        <taxon>indigoferoid/millettioid clade</taxon>
        <taxon>Phaseoleae</taxon>
        <taxon>Mucuna</taxon>
    </lineage>
</organism>
<keyword evidence="2" id="KW-1185">Reference proteome</keyword>
<sequence>MDSNLISNFIWFPIAKQEDCVYTFLDGLNDRLDKIYSDVLQTILFPTIKHVYTHVCREDIRQTVMLRDLTSETSTVMAAKSIGSPQPSRPP</sequence>
<dbReference type="Proteomes" id="UP000257109">
    <property type="component" value="Unassembled WGS sequence"/>
</dbReference>
<reference evidence="1" key="1">
    <citation type="submission" date="2018-05" db="EMBL/GenBank/DDBJ databases">
        <title>Draft genome of Mucuna pruriens seed.</title>
        <authorList>
            <person name="Nnadi N.E."/>
            <person name="Vos R."/>
            <person name="Hasami M.H."/>
            <person name="Devisetty U.K."/>
            <person name="Aguiy J.C."/>
        </authorList>
    </citation>
    <scope>NUCLEOTIDE SEQUENCE [LARGE SCALE GENOMIC DNA]</scope>
    <source>
        <strain evidence="1">JCA_2017</strain>
    </source>
</reference>
<gene>
    <name evidence="1" type="ORF">CR513_09333</name>
</gene>
<feature type="non-terminal residue" evidence="1">
    <location>
        <position position="1"/>
    </location>
</feature>
<dbReference type="OrthoDB" id="913334at2759"/>
<evidence type="ECO:0000313" key="2">
    <source>
        <dbReference type="Proteomes" id="UP000257109"/>
    </source>
</evidence>
<protein>
    <submittedName>
        <fullName evidence="1">Uncharacterized protein</fullName>
    </submittedName>
</protein>
<proteinExistence type="predicted"/>
<dbReference type="AlphaFoldDB" id="A0A371HV53"/>